<evidence type="ECO:0000256" key="4">
    <source>
        <dbReference type="ARBA" id="ARBA00023242"/>
    </source>
</evidence>
<proteinExistence type="predicted"/>
<reference evidence="8 9" key="1">
    <citation type="journal article" date="2019" name="New Phytol.">
        <title>Comparative genomics reveals unique wood-decay strategies and fruiting body development in the Schizophyllaceae.</title>
        <authorList>
            <person name="Almasi E."/>
            <person name="Sahu N."/>
            <person name="Krizsan K."/>
            <person name="Balint B."/>
            <person name="Kovacs G.M."/>
            <person name="Kiss B."/>
            <person name="Cseklye J."/>
            <person name="Drula E."/>
            <person name="Henrissat B."/>
            <person name="Nagy I."/>
            <person name="Chovatia M."/>
            <person name="Adam C."/>
            <person name="LaButti K."/>
            <person name="Lipzen A."/>
            <person name="Riley R."/>
            <person name="Grigoriev I.V."/>
            <person name="Nagy L.G."/>
        </authorList>
    </citation>
    <scope>NUCLEOTIDE SEQUENCE [LARGE SCALE GENOMIC DNA]</scope>
    <source>
        <strain evidence="8 9">NL-1724</strain>
    </source>
</reference>
<dbReference type="Pfam" id="PF08154">
    <property type="entry name" value="NLE"/>
    <property type="match status" value="1"/>
</dbReference>
<feature type="repeat" description="WD" evidence="5">
    <location>
        <begin position="193"/>
        <end position="225"/>
    </location>
</feature>
<evidence type="ECO:0000256" key="3">
    <source>
        <dbReference type="ARBA" id="ARBA00022737"/>
    </source>
</evidence>
<dbReference type="Proteomes" id="UP000320762">
    <property type="component" value="Unassembled WGS sequence"/>
</dbReference>
<keyword evidence="9" id="KW-1185">Reference proteome</keyword>
<comment type="caution">
    <text evidence="8">The sequence shown here is derived from an EMBL/GenBank/DDBJ whole genome shotgun (WGS) entry which is preliminary data.</text>
</comment>
<dbReference type="InterPro" id="IPR001680">
    <property type="entry name" value="WD40_rpt"/>
</dbReference>
<dbReference type="PROSITE" id="PS00678">
    <property type="entry name" value="WD_REPEATS_1"/>
    <property type="match status" value="2"/>
</dbReference>
<dbReference type="SMART" id="SM00320">
    <property type="entry name" value="WD40"/>
    <property type="match status" value="6"/>
</dbReference>
<dbReference type="GO" id="GO:0005730">
    <property type="term" value="C:nucleolus"/>
    <property type="evidence" value="ECO:0007669"/>
    <property type="project" value="UniProtKB-SubCell"/>
</dbReference>
<dbReference type="PANTHER" id="PTHR19855">
    <property type="entry name" value="WD40 REPEAT PROTEIN 12, 37"/>
    <property type="match status" value="1"/>
</dbReference>
<feature type="region of interest" description="Disordered" evidence="6">
    <location>
        <begin position="231"/>
        <end position="262"/>
    </location>
</feature>
<feature type="repeat" description="WD" evidence="5">
    <location>
        <begin position="355"/>
        <end position="396"/>
    </location>
</feature>
<evidence type="ECO:0000256" key="1">
    <source>
        <dbReference type="ARBA" id="ARBA00004604"/>
    </source>
</evidence>
<dbReference type="Gene3D" id="2.130.10.10">
    <property type="entry name" value="YVTN repeat-like/Quinoprotein amine dehydrogenase"/>
    <property type="match status" value="1"/>
</dbReference>
<dbReference type="OrthoDB" id="10251381at2759"/>
<evidence type="ECO:0000259" key="7">
    <source>
        <dbReference type="Pfam" id="PF08154"/>
    </source>
</evidence>
<dbReference type="PRINTS" id="PR00320">
    <property type="entry name" value="GPROTEINBRPT"/>
</dbReference>
<feature type="domain" description="NLE" evidence="7">
    <location>
        <begin position="13"/>
        <end position="71"/>
    </location>
</feature>
<gene>
    <name evidence="8" type="ORF">BD626DRAFT_169432</name>
</gene>
<evidence type="ECO:0000256" key="6">
    <source>
        <dbReference type="SAM" id="MobiDB-lite"/>
    </source>
</evidence>
<dbReference type="InterPro" id="IPR015943">
    <property type="entry name" value="WD40/YVTN_repeat-like_dom_sf"/>
</dbReference>
<organism evidence="8 9">
    <name type="scientific">Schizophyllum amplum</name>
    <dbReference type="NCBI Taxonomy" id="97359"/>
    <lineage>
        <taxon>Eukaryota</taxon>
        <taxon>Fungi</taxon>
        <taxon>Dikarya</taxon>
        <taxon>Basidiomycota</taxon>
        <taxon>Agaricomycotina</taxon>
        <taxon>Agaricomycetes</taxon>
        <taxon>Agaricomycetidae</taxon>
        <taxon>Agaricales</taxon>
        <taxon>Schizophyllaceae</taxon>
        <taxon>Schizophyllum</taxon>
    </lineage>
</organism>
<dbReference type="Pfam" id="PF00400">
    <property type="entry name" value="WD40"/>
    <property type="match status" value="5"/>
</dbReference>
<accession>A0A550CQQ7</accession>
<dbReference type="InterPro" id="IPR012972">
    <property type="entry name" value="NLE"/>
</dbReference>
<dbReference type="PROSITE" id="PS50294">
    <property type="entry name" value="WD_REPEATS_REGION"/>
    <property type="match status" value="2"/>
</dbReference>
<dbReference type="STRING" id="97359.A0A550CQQ7"/>
<dbReference type="PANTHER" id="PTHR19855:SF11">
    <property type="entry name" value="RIBOSOME BIOGENESIS PROTEIN WDR12"/>
    <property type="match status" value="1"/>
</dbReference>
<dbReference type="EMBL" id="VDMD01000003">
    <property type="protein sequence ID" value="TRM67126.1"/>
    <property type="molecule type" value="Genomic_DNA"/>
</dbReference>
<feature type="repeat" description="WD" evidence="5">
    <location>
        <begin position="267"/>
        <end position="309"/>
    </location>
</feature>
<name>A0A550CQQ7_9AGAR</name>
<keyword evidence="4" id="KW-0539">Nucleus</keyword>
<protein>
    <submittedName>
        <fullName evidence="8">WD40-repeat-containing domain protein</fullName>
    </submittedName>
</protein>
<sequence>MATAPVSMVSHPVVFTTQTPYPLPSQKFMLPASWRRYQLSQLINKALSLSKPVPFDFLVRGEVLRTTIGEWCAEHGVGEEETLELEYIESVLPPQKMSDMPHEDWVSSVSCALPGYFLTASYDGHVRAFDYSQNLKAQHALHGAPVTSICVVPSSADAQDESSHLVASSSHDLTAQISRISVSSGSTTPLATLHLHTQPLSSVASNASGSHLLTSSWDGLIGLWDTTIPSSDEVPDVATDRERNKRRKVGGDGEGSQAKRKAPLTVLKSHTARVSRVVYAPKNPNRAYSCGFDSTVRTWDVENGVCTHTINAAEKPFLDMALSSDSHTALAASTDRTVAVYDTRDAGAVAATVSTLPHTATPSCIAPGAEAQQVMTGAYDGVARLWDLRSPKAAMSSFKVWDGQKKILSIDWKKGVAAIGGEGGLEVWKVG</sequence>
<evidence type="ECO:0000313" key="8">
    <source>
        <dbReference type="EMBL" id="TRM67126.1"/>
    </source>
</evidence>
<keyword evidence="2 5" id="KW-0853">WD repeat</keyword>
<keyword evidence="3" id="KW-0677">Repeat</keyword>
<evidence type="ECO:0000313" key="9">
    <source>
        <dbReference type="Proteomes" id="UP000320762"/>
    </source>
</evidence>
<evidence type="ECO:0000256" key="2">
    <source>
        <dbReference type="ARBA" id="ARBA00022574"/>
    </source>
</evidence>
<evidence type="ECO:0000256" key="5">
    <source>
        <dbReference type="PROSITE-ProRule" id="PRU00221"/>
    </source>
</evidence>
<dbReference type="InterPro" id="IPR020472">
    <property type="entry name" value="WD40_PAC1"/>
</dbReference>
<dbReference type="PROSITE" id="PS50082">
    <property type="entry name" value="WD_REPEATS_2"/>
    <property type="match status" value="3"/>
</dbReference>
<dbReference type="AlphaFoldDB" id="A0A550CQQ7"/>
<dbReference type="SUPFAM" id="SSF50978">
    <property type="entry name" value="WD40 repeat-like"/>
    <property type="match status" value="1"/>
</dbReference>
<dbReference type="InterPro" id="IPR019775">
    <property type="entry name" value="WD40_repeat_CS"/>
</dbReference>
<dbReference type="InterPro" id="IPR036322">
    <property type="entry name" value="WD40_repeat_dom_sf"/>
</dbReference>
<comment type="subcellular location">
    <subcellularLocation>
        <location evidence="1">Nucleus</location>
        <location evidence="1">Nucleolus</location>
    </subcellularLocation>
</comment>